<evidence type="ECO:0000256" key="15">
    <source>
        <dbReference type="ARBA" id="ARBA00041979"/>
    </source>
</evidence>
<dbReference type="InterPro" id="IPR015797">
    <property type="entry name" value="NUDIX_hydrolase-like_dom_sf"/>
</dbReference>
<comment type="cofactor">
    <cofactor evidence="1">
        <name>Mg(2+)</name>
        <dbReference type="ChEBI" id="CHEBI:18420"/>
    </cofactor>
</comment>
<dbReference type="InterPro" id="IPR000086">
    <property type="entry name" value="NUDIX_hydrolase_dom"/>
</dbReference>
<evidence type="ECO:0000256" key="10">
    <source>
        <dbReference type="ARBA" id="ARBA00035861"/>
    </source>
</evidence>
<dbReference type="GO" id="GO:0008413">
    <property type="term" value="F:8-oxo-7,8-dihydroguanosine triphosphate pyrophosphatase activity"/>
    <property type="evidence" value="ECO:0007669"/>
    <property type="project" value="TreeGrafter"/>
</dbReference>
<dbReference type="PANTHER" id="PTHR47707:SF1">
    <property type="entry name" value="NUDIX HYDROLASE FAMILY PROTEIN"/>
    <property type="match status" value="1"/>
</dbReference>
<dbReference type="Pfam" id="PF00293">
    <property type="entry name" value="NUDIX"/>
    <property type="match status" value="1"/>
</dbReference>
<dbReference type="Gene3D" id="3.90.79.10">
    <property type="entry name" value="Nucleoside Triphosphate Pyrophosphohydrolase"/>
    <property type="match status" value="1"/>
</dbReference>
<accession>A0A552UF25</accession>
<evidence type="ECO:0000256" key="12">
    <source>
        <dbReference type="ARBA" id="ARBA00038905"/>
    </source>
</evidence>
<keyword evidence="3" id="KW-0515">Mutator protein</keyword>
<dbReference type="GO" id="GO:0044716">
    <property type="term" value="F:8-oxo-GDP phosphatase activity"/>
    <property type="evidence" value="ECO:0007669"/>
    <property type="project" value="TreeGrafter"/>
</dbReference>
<evidence type="ECO:0000256" key="6">
    <source>
        <dbReference type="ARBA" id="ARBA00022763"/>
    </source>
</evidence>
<evidence type="ECO:0000256" key="1">
    <source>
        <dbReference type="ARBA" id="ARBA00001946"/>
    </source>
</evidence>
<dbReference type="GO" id="GO:0046872">
    <property type="term" value="F:metal ion binding"/>
    <property type="evidence" value="ECO:0007669"/>
    <property type="project" value="UniProtKB-KW"/>
</dbReference>
<evidence type="ECO:0000256" key="11">
    <source>
        <dbReference type="ARBA" id="ARBA00036904"/>
    </source>
</evidence>
<evidence type="ECO:0000256" key="4">
    <source>
        <dbReference type="ARBA" id="ARBA00022705"/>
    </source>
</evidence>
<evidence type="ECO:0000313" key="19">
    <source>
        <dbReference type="EMBL" id="TRW16779.1"/>
    </source>
</evidence>
<evidence type="ECO:0000256" key="8">
    <source>
        <dbReference type="ARBA" id="ARBA00022842"/>
    </source>
</evidence>
<evidence type="ECO:0000256" key="2">
    <source>
        <dbReference type="ARBA" id="ARBA00005582"/>
    </source>
</evidence>
<keyword evidence="5" id="KW-0479">Metal-binding</keyword>
<feature type="domain" description="Nudix hydrolase" evidence="18">
    <location>
        <begin position="20"/>
        <end position="142"/>
    </location>
</feature>
<dbReference type="InterPro" id="IPR020084">
    <property type="entry name" value="NUDIX_hydrolase_CS"/>
</dbReference>
<comment type="catalytic activity">
    <reaction evidence="10">
        <text>8-oxo-dGTP + H2O = 8-oxo-dGMP + diphosphate + H(+)</text>
        <dbReference type="Rhea" id="RHEA:31575"/>
        <dbReference type="ChEBI" id="CHEBI:15377"/>
        <dbReference type="ChEBI" id="CHEBI:15378"/>
        <dbReference type="ChEBI" id="CHEBI:33019"/>
        <dbReference type="ChEBI" id="CHEBI:63224"/>
        <dbReference type="ChEBI" id="CHEBI:77896"/>
        <dbReference type="EC" id="3.6.1.55"/>
    </reaction>
</comment>
<evidence type="ECO:0000313" key="20">
    <source>
        <dbReference type="Proteomes" id="UP000317894"/>
    </source>
</evidence>
<dbReference type="SUPFAM" id="SSF55811">
    <property type="entry name" value="Nudix"/>
    <property type="match status" value="1"/>
</dbReference>
<dbReference type="EMBL" id="VJWA01000001">
    <property type="protein sequence ID" value="TRW16779.1"/>
    <property type="molecule type" value="Genomic_DNA"/>
</dbReference>
<dbReference type="PROSITE" id="PS51462">
    <property type="entry name" value="NUDIX"/>
    <property type="match status" value="1"/>
</dbReference>
<dbReference type="Proteomes" id="UP000317894">
    <property type="component" value="Unassembled WGS sequence"/>
</dbReference>
<keyword evidence="4" id="KW-0235">DNA replication</keyword>
<dbReference type="AlphaFoldDB" id="A0A552UF25"/>
<keyword evidence="7 17" id="KW-0378">Hydrolase</keyword>
<comment type="catalytic activity">
    <reaction evidence="11">
        <text>8-oxo-GTP + H2O = 8-oxo-GMP + diphosphate + H(+)</text>
        <dbReference type="Rhea" id="RHEA:67616"/>
        <dbReference type="ChEBI" id="CHEBI:15377"/>
        <dbReference type="ChEBI" id="CHEBI:15378"/>
        <dbReference type="ChEBI" id="CHEBI:33019"/>
        <dbReference type="ChEBI" id="CHEBI:143553"/>
        <dbReference type="ChEBI" id="CHEBI:145694"/>
    </reaction>
</comment>
<dbReference type="GO" id="GO:0035539">
    <property type="term" value="F:8-oxo-7,8-dihydrodeoxyguanosine triphosphate pyrophosphatase activity"/>
    <property type="evidence" value="ECO:0007669"/>
    <property type="project" value="UniProtKB-EC"/>
</dbReference>
<evidence type="ECO:0000256" key="17">
    <source>
        <dbReference type="RuleBase" id="RU003476"/>
    </source>
</evidence>
<keyword evidence="8" id="KW-0460">Magnesium</keyword>
<dbReference type="GO" id="GO:0044715">
    <property type="term" value="F:8-oxo-dGDP phosphatase activity"/>
    <property type="evidence" value="ECO:0007669"/>
    <property type="project" value="TreeGrafter"/>
</dbReference>
<evidence type="ECO:0000256" key="5">
    <source>
        <dbReference type="ARBA" id="ARBA00022723"/>
    </source>
</evidence>
<dbReference type="GO" id="GO:0006260">
    <property type="term" value="P:DNA replication"/>
    <property type="evidence" value="ECO:0007669"/>
    <property type="project" value="UniProtKB-KW"/>
</dbReference>
<sequence>MRIRPRFVPCPGPPQRAGLPLVTVAAAALIDADRRVLVAERALGVWEFPGGKLEPGETPEAALVRELAEELGIETSTACLTPAGFASHQAETRHILLLLFACRNWGGEPVGLQGQAVQWRRVPELYRLTMTPADVPLIGQLDQLL</sequence>
<keyword evidence="20" id="KW-1185">Reference proteome</keyword>
<keyword evidence="6" id="KW-0227">DNA damage</keyword>
<dbReference type="PANTHER" id="PTHR47707">
    <property type="entry name" value="8-OXO-DGTP DIPHOSPHATASE"/>
    <property type="match status" value="1"/>
</dbReference>
<comment type="similarity">
    <text evidence="2 17">Belongs to the Nudix hydrolase family.</text>
</comment>
<dbReference type="PRINTS" id="PR00502">
    <property type="entry name" value="NUDIXFAMILY"/>
</dbReference>
<evidence type="ECO:0000256" key="9">
    <source>
        <dbReference type="ARBA" id="ARBA00023204"/>
    </source>
</evidence>
<keyword evidence="9" id="KW-0234">DNA repair</keyword>
<evidence type="ECO:0000256" key="13">
    <source>
        <dbReference type="ARBA" id="ARBA00040794"/>
    </source>
</evidence>
<dbReference type="InterPro" id="IPR047127">
    <property type="entry name" value="MutT-like"/>
</dbReference>
<organism evidence="19 20">
    <name type="scientific">Glacieibacterium frigidum</name>
    <dbReference type="NCBI Taxonomy" id="2593303"/>
    <lineage>
        <taxon>Bacteria</taxon>
        <taxon>Pseudomonadati</taxon>
        <taxon>Pseudomonadota</taxon>
        <taxon>Alphaproteobacteria</taxon>
        <taxon>Sphingomonadales</taxon>
        <taxon>Sphingosinicellaceae</taxon>
        <taxon>Glacieibacterium</taxon>
    </lineage>
</organism>
<comment type="caution">
    <text evidence="19">The sequence shown here is derived from an EMBL/GenBank/DDBJ whole genome shotgun (WGS) entry which is preliminary data.</text>
</comment>
<dbReference type="CDD" id="cd03425">
    <property type="entry name" value="NUDIX_MutT_NudA_like"/>
    <property type="match status" value="1"/>
</dbReference>
<dbReference type="OrthoDB" id="9810648at2"/>
<dbReference type="GO" id="GO:0006281">
    <property type="term" value="P:DNA repair"/>
    <property type="evidence" value="ECO:0007669"/>
    <property type="project" value="UniProtKB-KW"/>
</dbReference>
<evidence type="ECO:0000256" key="3">
    <source>
        <dbReference type="ARBA" id="ARBA00022457"/>
    </source>
</evidence>
<dbReference type="InterPro" id="IPR020476">
    <property type="entry name" value="Nudix_hydrolase"/>
</dbReference>
<evidence type="ECO:0000256" key="7">
    <source>
        <dbReference type="ARBA" id="ARBA00022801"/>
    </source>
</evidence>
<dbReference type="PROSITE" id="PS00893">
    <property type="entry name" value="NUDIX_BOX"/>
    <property type="match status" value="1"/>
</dbReference>
<dbReference type="EC" id="3.6.1.55" evidence="12"/>
<reference evidence="19 20" key="1">
    <citation type="submission" date="2019-07" db="EMBL/GenBank/DDBJ databases">
        <title>Novel species isolated from glacier.</title>
        <authorList>
            <person name="Liu Q."/>
            <person name="Xin Y.-H."/>
        </authorList>
    </citation>
    <scope>NUCLEOTIDE SEQUENCE [LARGE SCALE GENOMIC DNA]</scope>
    <source>
        <strain evidence="19 20">LB1R16</strain>
    </source>
</reference>
<name>A0A552UF25_9SPHN</name>
<protein>
    <recommendedName>
        <fullName evidence="13">8-oxo-dGTP diphosphatase</fullName>
        <ecNumber evidence="12">3.6.1.55</ecNumber>
    </recommendedName>
    <alternativeName>
        <fullName evidence="16">7,8-dihydro-8-oxoguanine-triphosphatase</fullName>
    </alternativeName>
    <alternativeName>
        <fullName evidence="15">Mutator protein MutT</fullName>
    </alternativeName>
    <alternativeName>
        <fullName evidence="14">dGTP pyrophosphohydrolase</fullName>
    </alternativeName>
</protein>
<evidence type="ECO:0000256" key="14">
    <source>
        <dbReference type="ARBA" id="ARBA00041592"/>
    </source>
</evidence>
<evidence type="ECO:0000256" key="16">
    <source>
        <dbReference type="ARBA" id="ARBA00042798"/>
    </source>
</evidence>
<gene>
    <name evidence="19" type="ORF">FMM06_00785</name>
</gene>
<proteinExistence type="inferred from homology"/>
<evidence type="ECO:0000259" key="18">
    <source>
        <dbReference type="PROSITE" id="PS51462"/>
    </source>
</evidence>